<dbReference type="EMBL" id="CACTIH010007793">
    <property type="protein sequence ID" value="CAA3018165.1"/>
    <property type="molecule type" value="Genomic_DNA"/>
</dbReference>
<feature type="non-terminal residue" evidence="1">
    <location>
        <position position="51"/>
    </location>
</feature>
<organism evidence="1 2">
    <name type="scientific">Olea europaea subsp. europaea</name>
    <dbReference type="NCBI Taxonomy" id="158383"/>
    <lineage>
        <taxon>Eukaryota</taxon>
        <taxon>Viridiplantae</taxon>
        <taxon>Streptophyta</taxon>
        <taxon>Embryophyta</taxon>
        <taxon>Tracheophyta</taxon>
        <taxon>Spermatophyta</taxon>
        <taxon>Magnoliopsida</taxon>
        <taxon>eudicotyledons</taxon>
        <taxon>Gunneridae</taxon>
        <taxon>Pentapetalae</taxon>
        <taxon>asterids</taxon>
        <taxon>lamiids</taxon>
        <taxon>Lamiales</taxon>
        <taxon>Oleaceae</taxon>
        <taxon>Oleeae</taxon>
        <taxon>Olea</taxon>
    </lineage>
</organism>
<protein>
    <submittedName>
        <fullName evidence="1">Uncharacterized protein</fullName>
    </submittedName>
</protein>
<sequence length="51" mass="6098">MDFEHLVPETVTIRKLVLVRGTVMTRKFPEQEWEMLSKTQLLPLAEWRRGT</sequence>
<name>A0A8S0UHJ8_OLEEU</name>
<evidence type="ECO:0000313" key="1">
    <source>
        <dbReference type="EMBL" id="CAA3018165.1"/>
    </source>
</evidence>
<accession>A0A8S0UHJ8</accession>
<gene>
    <name evidence="1" type="ORF">OLEA9_A103483</name>
</gene>
<dbReference type="Proteomes" id="UP000594638">
    <property type="component" value="Unassembled WGS sequence"/>
</dbReference>
<reference evidence="1 2" key="1">
    <citation type="submission" date="2019-12" db="EMBL/GenBank/DDBJ databases">
        <authorList>
            <person name="Alioto T."/>
            <person name="Alioto T."/>
            <person name="Gomez Garrido J."/>
        </authorList>
    </citation>
    <scope>NUCLEOTIDE SEQUENCE [LARGE SCALE GENOMIC DNA]</scope>
</reference>
<evidence type="ECO:0000313" key="2">
    <source>
        <dbReference type="Proteomes" id="UP000594638"/>
    </source>
</evidence>
<dbReference type="AlphaFoldDB" id="A0A8S0UHJ8"/>
<comment type="caution">
    <text evidence="1">The sequence shown here is derived from an EMBL/GenBank/DDBJ whole genome shotgun (WGS) entry which is preliminary data.</text>
</comment>
<keyword evidence="2" id="KW-1185">Reference proteome</keyword>
<proteinExistence type="predicted"/>